<dbReference type="STRING" id="254406.SAMN04488042_1262"/>
<evidence type="ECO:0000313" key="2">
    <source>
        <dbReference type="EMBL" id="SFM81763.1"/>
    </source>
</evidence>
<dbReference type="Proteomes" id="UP000199144">
    <property type="component" value="Unassembled WGS sequence"/>
</dbReference>
<gene>
    <name evidence="2" type="ORF">SAMN04488042_1262</name>
</gene>
<dbReference type="InterPro" id="IPR045455">
    <property type="entry name" value="NrS-1_pol-like_helicase"/>
</dbReference>
<evidence type="ECO:0000259" key="1">
    <source>
        <dbReference type="Pfam" id="PF19263"/>
    </source>
</evidence>
<dbReference type="OrthoDB" id="8215052at2"/>
<dbReference type="InterPro" id="IPR027417">
    <property type="entry name" value="P-loop_NTPase"/>
</dbReference>
<sequence>MQNDTSTTENHIQKLAKAYGNQIVRRDNKFYDIEHLGTPLSRTDVEVMILNRIRGEFPDVPLSSELFKGLFKLLIEQRHTDTERSFQVWNGTTVCAPGNPDRLIMKRGSVSANVWSAPAYRQLRVNAADYGVVGEFFEAFFQRSEEREHFLNWLAWCLQNEDDKPAWAPFFYSRSKGTGKSTTCRILSVLFGARNTAVQNNVGKLTQQFNATVLTSKLVVCEETQITPGSPQSNALKTFITDPDVLVERKGFEAERSRQYCCFVFTSNFAPTWLEEGERRYYVMEVDHDGRSGGPRAADFAELVGRVHRFLDDPASVARLHNALMQRDLPKAFNAKSLNIAEFSTPIMQRLQQNSRQTVLDQLEEQLNERGLVVLPEASVVEFIRKHLNANINQTKHLMDELEWHKTKVKWGGKDYSRAIWVRPGYSIDRGKIYGPDFPTESVSDYLQREVPTTEFEVIQ</sequence>
<reference evidence="2 3" key="1">
    <citation type="submission" date="2016-10" db="EMBL/GenBank/DDBJ databases">
        <authorList>
            <person name="de Groot N.N."/>
        </authorList>
    </citation>
    <scope>NUCLEOTIDE SEQUENCE [LARGE SCALE GENOMIC DNA]</scope>
    <source>
        <strain evidence="2 3">DSM 15283</strain>
    </source>
</reference>
<organism evidence="2 3">
    <name type="scientific">Shimia aestuarii</name>
    <dbReference type="NCBI Taxonomy" id="254406"/>
    <lineage>
        <taxon>Bacteria</taxon>
        <taxon>Pseudomonadati</taxon>
        <taxon>Pseudomonadota</taxon>
        <taxon>Alphaproteobacteria</taxon>
        <taxon>Rhodobacterales</taxon>
        <taxon>Roseobacteraceae</taxon>
    </lineage>
</organism>
<evidence type="ECO:0000313" key="3">
    <source>
        <dbReference type="Proteomes" id="UP000199144"/>
    </source>
</evidence>
<dbReference type="AlphaFoldDB" id="A0A1I4TZ33"/>
<dbReference type="SUPFAM" id="SSF52540">
    <property type="entry name" value="P-loop containing nucleoside triphosphate hydrolases"/>
    <property type="match status" value="1"/>
</dbReference>
<keyword evidence="3" id="KW-1185">Reference proteome</keyword>
<name>A0A1I4TZ33_9RHOB</name>
<proteinExistence type="predicted"/>
<dbReference type="Pfam" id="PF19263">
    <property type="entry name" value="DUF5906"/>
    <property type="match status" value="1"/>
</dbReference>
<dbReference type="RefSeq" id="WP_093097286.1">
    <property type="nucleotide sequence ID" value="NZ_FOTQ01000026.1"/>
</dbReference>
<protein>
    <recommendedName>
        <fullName evidence="1">NrS-1 polymerase-like helicase domain-containing protein</fullName>
    </recommendedName>
</protein>
<accession>A0A1I4TZ33</accession>
<dbReference type="Gene3D" id="3.40.50.300">
    <property type="entry name" value="P-loop containing nucleotide triphosphate hydrolases"/>
    <property type="match status" value="1"/>
</dbReference>
<dbReference type="EMBL" id="FOTQ01000026">
    <property type="protein sequence ID" value="SFM81763.1"/>
    <property type="molecule type" value="Genomic_DNA"/>
</dbReference>
<feature type="domain" description="NrS-1 polymerase-like helicase" evidence="1">
    <location>
        <begin position="171"/>
        <end position="280"/>
    </location>
</feature>